<evidence type="ECO:0000256" key="1">
    <source>
        <dbReference type="ARBA" id="ARBA00004275"/>
    </source>
</evidence>
<protein>
    <submittedName>
        <fullName evidence="15">3-hydroxyacyl-CoA dehydrogenase NAD-binding domain-containing protein</fullName>
    </submittedName>
</protein>
<dbReference type="InterPro" id="IPR006108">
    <property type="entry name" value="3HC_DH_C"/>
</dbReference>
<proteinExistence type="predicted"/>
<keyword evidence="4" id="KW-0442">Lipid degradation</keyword>
<dbReference type="Gene3D" id="3.90.226.10">
    <property type="entry name" value="2-enoyl-CoA Hydratase, Chain A, domain 1"/>
    <property type="match status" value="1"/>
</dbReference>
<keyword evidence="16" id="KW-1185">Reference proteome</keyword>
<comment type="caution">
    <text evidence="15">The sequence shown here is derived from an EMBL/GenBank/DDBJ whole genome shotgun (WGS) entry which is preliminary data.</text>
</comment>
<dbReference type="SUPFAM" id="SSF51735">
    <property type="entry name" value="NAD(P)-binding Rossmann-fold domains"/>
    <property type="match status" value="1"/>
</dbReference>
<evidence type="ECO:0000256" key="5">
    <source>
        <dbReference type="ARBA" id="ARBA00023002"/>
    </source>
</evidence>
<keyword evidence="11" id="KW-0511">Multifunctional enzyme</keyword>
<reference evidence="15 16" key="1">
    <citation type="submission" date="2023-05" db="EMBL/GenBank/DDBJ databases">
        <title>Chelatococcus sp. nov., a moderately thermophilic bacterium isolated from hot spring microbial mat.</title>
        <authorList>
            <person name="Hu C.-J."/>
            <person name="Li W.-J."/>
        </authorList>
    </citation>
    <scope>NUCLEOTIDE SEQUENCE [LARGE SCALE GENOMIC DNA]</scope>
    <source>
        <strain evidence="15 16">SYSU G07232</strain>
    </source>
</reference>
<evidence type="ECO:0000256" key="2">
    <source>
        <dbReference type="ARBA" id="ARBA00005005"/>
    </source>
</evidence>
<dbReference type="InterPro" id="IPR036291">
    <property type="entry name" value="NAD(P)-bd_dom_sf"/>
</dbReference>
<keyword evidence="3" id="KW-0276">Fatty acid metabolism</keyword>
<keyword evidence="9" id="KW-0413">Isomerase</keyword>
<evidence type="ECO:0000259" key="14">
    <source>
        <dbReference type="Pfam" id="PF02737"/>
    </source>
</evidence>
<dbReference type="PANTHER" id="PTHR23309">
    <property type="entry name" value="3-HYDROXYACYL-COA DEHYROGENASE"/>
    <property type="match status" value="1"/>
</dbReference>
<evidence type="ECO:0000313" key="16">
    <source>
        <dbReference type="Proteomes" id="UP001321492"/>
    </source>
</evidence>
<dbReference type="InterPro" id="IPR001753">
    <property type="entry name" value="Enoyl-CoA_hydra/iso"/>
</dbReference>
<evidence type="ECO:0000256" key="7">
    <source>
        <dbReference type="ARBA" id="ARBA00023098"/>
    </source>
</evidence>
<dbReference type="Gene3D" id="1.10.1040.50">
    <property type="match status" value="1"/>
</dbReference>
<dbReference type="Pfam" id="PF00725">
    <property type="entry name" value="3HCDH"/>
    <property type="match status" value="1"/>
</dbReference>
<feature type="domain" description="3-hydroxyacyl-CoA dehydrogenase NAD binding" evidence="14">
    <location>
        <begin position="294"/>
        <end position="471"/>
    </location>
</feature>
<name>A0ABT7AFG4_9HYPH</name>
<dbReference type="SUPFAM" id="SSF52096">
    <property type="entry name" value="ClpP/crotonase"/>
    <property type="match status" value="1"/>
</dbReference>
<evidence type="ECO:0000256" key="11">
    <source>
        <dbReference type="ARBA" id="ARBA00023268"/>
    </source>
</evidence>
<dbReference type="InterPro" id="IPR029045">
    <property type="entry name" value="ClpP/crotonase-like_dom_sf"/>
</dbReference>
<accession>A0ABT7AFG4</accession>
<dbReference type="Pfam" id="PF00378">
    <property type="entry name" value="ECH_1"/>
    <property type="match status" value="1"/>
</dbReference>
<keyword evidence="8" id="KW-0576">Peroxisome</keyword>
<dbReference type="SUPFAM" id="SSF48179">
    <property type="entry name" value="6-phosphogluconate dehydrogenase C-terminal domain-like"/>
    <property type="match status" value="2"/>
</dbReference>
<keyword evidence="10" id="KW-0456">Lyase</keyword>
<dbReference type="Pfam" id="PF02737">
    <property type="entry name" value="3HCDH_N"/>
    <property type="match status" value="1"/>
</dbReference>
<keyword evidence="6" id="KW-0520">NAD</keyword>
<organism evidence="15 16">
    <name type="scientific">Chelatococcus albus</name>
    <dbReference type="NCBI Taxonomy" id="3047466"/>
    <lineage>
        <taxon>Bacteria</taxon>
        <taxon>Pseudomonadati</taxon>
        <taxon>Pseudomonadota</taxon>
        <taxon>Alphaproteobacteria</taxon>
        <taxon>Hyphomicrobiales</taxon>
        <taxon>Chelatococcaceae</taxon>
        <taxon>Chelatococcus</taxon>
    </lineage>
</organism>
<evidence type="ECO:0000256" key="6">
    <source>
        <dbReference type="ARBA" id="ARBA00023027"/>
    </source>
</evidence>
<keyword evidence="5" id="KW-0560">Oxidoreductase</keyword>
<dbReference type="Proteomes" id="UP001321492">
    <property type="component" value="Unassembled WGS sequence"/>
</dbReference>
<evidence type="ECO:0000256" key="4">
    <source>
        <dbReference type="ARBA" id="ARBA00022963"/>
    </source>
</evidence>
<comment type="pathway">
    <text evidence="2">Lipid metabolism; fatty acid beta-oxidation.</text>
</comment>
<evidence type="ECO:0000313" key="15">
    <source>
        <dbReference type="EMBL" id="MDJ1158097.1"/>
    </source>
</evidence>
<feature type="domain" description="3-hydroxyacyl-CoA dehydrogenase C-terminal" evidence="13">
    <location>
        <begin position="474"/>
        <end position="567"/>
    </location>
</feature>
<evidence type="ECO:0000256" key="3">
    <source>
        <dbReference type="ARBA" id="ARBA00022832"/>
    </source>
</evidence>
<evidence type="ECO:0000256" key="12">
    <source>
        <dbReference type="ARBA" id="ARBA00049556"/>
    </source>
</evidence>
<dbReference type="InterPro" id="IPR008927">
    <property type="entry name" value="6-PGluconate_DH-like_C_sf"/>
</dbReference>
<sequence length="695" mass="71861">MTVDVRPSPVSVTVRGRVAVVTVDHPPVNALSGPARQGLLDVLSALAADAAIAAVVIAGGPGRFIAGADIREMNAPPAPPLLPDVVAALDGLDKPIVAAIDGPALGGGLEIALACDCRLASPGASLGLTEARLGLVPGAGGTQRLPRLTGIAAAIPLICGGRILKADEALEAGIVDAVLDGDLLAAAVARAPAVAKRRLSAQPVPAGDEAAEAAAVATAFKQAKGLPAVEEAIALVRAAGSVPFSEGLARERGAFLKVRESAEAKALRHLFFAEREAGKVPGLEGAEARPIGRITVIGAGTMGAGIAIALADAGFPVALIERDAAAAVTGAERVRGLYDRQVKAGRLTVGDAAARLARVAASDDWSAVATSDLVIEAAFEDLGVKRDIFRRLDAVARPGTVLATNTSYLDIDTIAAATARPQDVIGLHFFSPAHIMKLLEVVRGARTAPDVVATVLRFAKKIGKRPVVAGNCDGFIGNRIYAVYRRHAEYLVEDGASPEEVDAALEAYGFAMGIFAVSDLSGLDIAFAMRQRRAATRDPAERYVSIPDMLCEAGRLGRKTGAGWYAYDAAGKKAVDPVTTGIIARARAAKGIVPRRFTAEEIEQRLVAVMANEGAKVLAEGIALRASDIDLAFVDGYGFPRLRGGPMWAADQTGLARVLREVEAAHAAGGAGSEPSPLLVDLARRGETFAQWRRP</sequence>
<dbReference type="CDD" id="cd06558">
    <property type="entry name" value="crotonase-like"/>
    <property type="match status" value="1"/>
</dbReference>
<comment type="subcellular location">
    <subcellularLocation>
        <location evidence="1">Peroxisome</location>
    </subcellularLocation>
</comment>
<evidence type="ECO:0000256" key="9">
    <source>
        <dbReference type="ARBA" id="ARBA00023235"/>
    </source>
</evidence>
<dbReference type="PANTHER" id="PTHR23309:SF51">
    <property type="entry name" value="3-HYDROXYACYL-COA DEHYDROGENASE-RELATED"/>
    <property type="match status" value="1"/>
</dbReference>
<evidence type="ECO:0000256" key="8">
    <source>
        <dbReference type="ARBA" id="ARBA00023140"/>
    </source>
</evidence>
<dbReference type="EMBL" id="JASJEV010000004">
    <property type="protein sequence ID" value="MDJ1158097.1"/>
    <property type="molecule type" value="Genomic_DNA"/>
</dbReference>
<comment type="catalytic activity">
    <reaction evidence="12">
        <text>a (3S)-3-hydroxyacyl-CoA + NAD(+) = a 3-oxoacyl-CoA + NADH + H(+)</text>
        <dbReference type="Rhea" id="RHEA:22432"/>
        <dbReference type="ChEBI" id="CHEBI:15378"/>
        <dbReference type="ChEBI" id="CHEBI:57318"/>
        <dbReference type="ChEBI" id="CHEBI:57540"/>
        <dbReference type="ChEBI" id="CHEBI:57945"/>
        <dbReference type="ChEBI" id="CHEBI:90726"/>
        <dbReference type="EC" id="1.1.1.35"/>
    </reaction>
</comment>
<evidence type="ECO:0000259" key="13">
    <source>
        <dbReference type="Pfam" id="PF00725"/>
    </source>
</evidence>
<gene>
    <name evidence="15" type="ORF">QNA08_07615</name>
</gene>
<evidence type="ECO:0000256" key="10">
    <source>
        <dbReference type="ARBA" id="ARBA00023239"/>
    </source>
</evidence>
<dbReference type="Gene3D" id="3.40.50.720">
    <property type="entry name" value="NAD(P)-binding Rossmann-like Domain"/>
    <property type="match status" value="1"/>
</dbReference>
<dbReference type="InterPro" id="IPR006176">
    <property type="entry name" value="3-OHacyl-CoA_DH_NAD-bd"/>
</dbReference>
<keyword evidence="7" id="KW-0443">Lipid metabolism</keyword>